<dbReference type="InterPro" id="IPR036250">
    <property type="entry name" value="AcylCo_DH-like_C"/>
</dbReference>
<comment type="caution">
    <text evidence="11">The sequence shown here is derived from an EMBL/GenBank/DDBJ whole genome shotgun (WGS) entry which is preliminary data.</text>
</comment>
<evidence type="ECO:0000256" key="1">
    <source>
        <dbReference type="ARBA" id="ARBA00001974"/>
    </source>
</evidence>
<dbReference type="RefSeq" id="WP_145772663.1">
    <property type="nucleotide sequence ID" value="NZ_BAAATQ010000384.1"/>
</dbReference>
<dbReference type="InterPro" id="IPR046373">
    <property type="entry name" value="Acyl-CoA_Oxase/DH_mid-dom_sf"/>
</dbReference>
<dbReference type="InterPro" id="IPR009075">
    <property type="entry name" value="AcylCo_DH/oxidase_C"/>
</dbReference>
<feature type="domain" description="Acyl-CoA oxidase/dehydrogenase middle" evidence="9">
    <location>
        <begin position="133"/>
        <end position="233"/>
    </location>
</feature>
<keyword evidence="12" id="KW-1185">Reference proteome</keyword>
<dbReference type="Gene3D" id="1.20.140.10">
    <property type="entry name" value="Butyryl-CoA Dehydrogenase, subunit A, domain 3"/>
    <property type="match status" value="1"/>
</dbReference>
<name>A0A562I2N9_MICOL</name>
<dbReference type="InterPro" id="IPR006091">
    <property type="entry name" value="Acyl-CoA_Oxase/DH_mid-dom"/>
</dbReference>
<comment type="cofactor">
    <cofactor evidence="1 7">
        <name>FAD</name>
        <dbReference type="ChEBI" id="CHEBI:57692"/>
    </cofactor>
</comment>
<gene>
    <name evidence="11" type="ORF">JD77_00245</name>
</gene>
<evidence type="ECO:0000259" key="9">
    <source>
        <dbReference type="Pfam" id="PF02770"/>
    </source>
</evidence>
<dbReference type="SUPFAM" id="SSF56645">
    <property type="entry name" value="Acyl-CoA dehydrogenase NM domain-like"/>
    <property type="match status" value="1"/>
</dbReference>
<accession>A0A562I2N9</accession>
<dbReference type="InterPro" id="IPR009100">
    <property type="entry name" value="AcylCoA_DH/oxidase_NM_dom_sf"/>
</dbReference>
<proteinExistence type="inferred from homology"/>
<dbReference type="InterPro" id="IPR013786">
    <property type="entry name" value="AcylCoA_DH/ox_N"/>
</dbReference>
<dbReference type="EMBL" id="VLKE01000001">
    <property type="protein sequence ID" value="TWH65309.1"/>
    <property type="molecule type" value="Genomic_DNA"/>
</dbReference>
<evidence type="ECO:0000256" key="4">
    <source>
        <dbReference type="ARBA" id="ARBA00022630"/>
    </source>
</evidence>
<dbReference type="Gene3D" id="1.10.540.10">
    <property type="entry name" value="Acyl-CoA dehydrogenase/oxidase, N-terminal domain"/>
    <property type="match status" value="1"/>
</dbReference>
<reference evidence="11 12" key="1">
    <citation type="submission" date="2019-07" db="EMBL/GenBank/DDBJ databases">
        <title>R&amp;d 2014.</title>
        <authorList>
            <person name="Klenk H.-P."/>
        </authorList>
    </citation>
    <scope>NUCLEOTIDE SEQUENCE [LARGE SCALE GENOMIC DNA]</scope>
    <source>
        <strain evidence="11 12">DSM 43868</strain>
    </source>
</reference>
<dbReference type="AlphaFoldDB" id="A0A562I2N9"/>
<evidence type="ECO:0000256" key="2">
    <source>
        <dbReference type="ARBA" id="ARBA00009347"/>
    </source>
</evidence>
<protein>
    <submittedName>
        <fullName evidence="11">Acyl-CoA dehydrogenase</fullName>
    </submittedName>
</protein>
<dbReference type="GO" id="GO:0005737">
    <property type="term" value="C:cytoplasm"/>
    <property type="evidence" value="ECO:0007669"/>
    <property type="project" value="TreeGrafter"/>
</dbReference>
<evidence type="ECO:0000259" key="10">
    <source>
        <dbReference type="Pfam" id="PF02771"/>
    </source>
</evidence>
<dbReference type="PANTHER" id="PTHR48083:SF13">
    <property type="entry name" value="ACYL-COA DEHYDROGENASE FAMILY MEMBER 11"/>
    <property type="match status" value="1"/>
</dbReference>
<dbReference type="PANTHER" id="PTHR48083">
    <property type="entry name" value="MEDIUM-CHAIN SPECIFIC ACYL-COA DEHYDROGENASE, MITOCHONDRIAL-RELATED"/>
    <property type="match status" value="1"/>
</dbReference>
<feature type="domain" description="Acyl-CoA dehydrogenase/oxidase C-terminal" evidence="8">
    <location>
        <begin position="245"/>
        <end position="394"/>
    </location>
</feature>
<dbReference type="OrthoDB" id="3176804at2"/>
<dbReference type="Pfam" id="PF02770">
    <property type="entry name" value="Acyl-CoA_dh_M"/>
    <property type="match status" value="1"/>
</dbReference>
<sequence>MFDTTPRAAELSRRLTLFLADSVYPAEEVHERELAELGSHRQTPIIEKLKLQARELGLWNLFLPHPEVGHEPLTNLEYAPLAELSGRSLHVAPEAMNCSAPDTGNMELLSLFGTPEQKERWLRPLMDGTMRSAYVMTEPQVASSDASNIQTSIVRDGDEWVINGRKWWISGVNRERCELLIVMGITDPDGYRHRRHTMILVPKDTPGIEIVRDLSVLGYSPSESHVEMAFTDVRVPASNLLGDVGAGFAMSQARLGPGRIHHCMRMVGAAERALELMIDRVGKRVAFGSPLITQGVIREWIADSRIEIDQARLYTMYAAHLMDTVGNRRAASQISGIKVVAPNMAAKVIDRAMQAHGAAGLSQDFPLARMWAESRIIRFADGPDEVHRRAVARTEIAKFAQATTPAPSGLLAHLPGTLG</sequence>
<dbReference type="FunFam" id="2.40.110.10:FF:000002">
    <property type="entry name" value="Acyl-CoA dehydrogenase fadE12"/>
    <property type="match status" value="1"/>
</dbReference>
<evidence type="ECO:0000256" key="6">
    <source>
        <dbReference type="ARBA" id="ARBA00023002"/>
    </source>
</evidence>
<dbReference type="InterPro" id="IPR050741">
    <property type="entry name" value="Acyl-CoA_dehydrogenase"/>
</dbReference>
<dbReference type="Gene3D" id="2.40.110.10">
    <property type="entry name" value="Butyryl-CoA Dehydrogenase, subunit A, domain 2"/>
    <property type="match status" value="1"/>
</dbReference>
<evidence type="ECO:0000256" key="5">
    <source>
        <dbReference type="ARBA" id="ARBA00022827"/>
    </source>
</evidence>
<evidence type="ECO:0000259" key="8">
    <source>
        <dbReference type="Pfam" id="PF00441"/>
    </source>
</evidence>
<dbReference type="GO" id="GO:0033539">
    <property type="term" value="P:fatty acid beta-oxidation using acyl-CoA dehydrogenase"/>
    <property type="evidence" value="ECO:0007669"/>
    <property type="project" value="TreeGrafter"/>
</dbReference>
<evidence type="ECO:0000256" key="7">
    <source>
        <dbReference type="RuleBase" id="RU362125"/>
    </source>
</evidence>
<evidence type="ECO:0000313" key="12">
    <source>
        <dbReference type="Proteomes" id="UP000319825"/>
    </source>
</evidence>
<keyword evidence="6 7" id="KW-0560">Oxidoreductase</keyword>
<comment type="similarity">
    <text evidence="2 7">Belongs to the acyl-CoA dehydrogenase family.</text>
</comment>
<dbReference type="GO" id="GO:0050660">
    <property type="term" value="F:flavin adenine dinucleotide binding"/>
    <property type="evidence" value="ECO:0007669"/>
    <property type="project" value="InterPro"/>
</dbReference>
<comment type="subunit">
    <text evidence="3">Homodimer.</text>
</comment>
<organism evidence="11 12">
    <name type="scientific">Micromonospora olivasterospora</name>
    <dbReference type="NCBI Taxonomy" id="1880"/>
    <lineage>
        <taxon>Bacteria</taxon>
        <taxon>Bacillati</taxon>
        <taxon>Actinomycetota</taxon>
        <taxon>Actinomycetes</taxon>
        <taxon>Micromonosporales</taxon>
        <taxon>Micromonosporaceae</taxon>
        <taxon>Micromonospora</taxon>
    </lineage>
</organism>
<dbReference type="Pfam" id="PF00441">
    <property type="entry name" value="Acyl-CoA_dh_1"/>
    <property type="match status" value="1"/>
</dbReference>
<feature type="domain" description="Acyl-CoA dehydrogenase/oxidase N-terminal" evidence="10">
    <location>
        <begin position="36"/>
        <end position="128"/>
    </location>
</feature>
<dbReference type="SUPFAM" id="SSF47203">
    <property type="entry name" value="Acyl-CoA dehydrogenase C-terminal domain-like"/>
    <property type="match status" value="1"/>
</dbReference>
<dbReference type="Proteomes" id="UP000319825">
    <property type="component" value="Unassembled WGS sequence"/>
</dbReference>
<dbReference type="InterPro" id="IPR037069">
    <property type="entry name" value="AcylCoA_DH/ox_N_sf"/>
</dbReference>
<evidence type="ECO:0000313" key="11">
    <source>
        <dbReference type="EMBL" id="TWH65309.1"/>
    </source>
</evidence>
<evidence type="ECO:0000256" key="3">
    <source>
        <dbReference type="ARBA" id="ARBA00011738"/>
    </source>
</evidence>
<dbReference type="Pfam" id="PF02771">
    <property type="entry name" value="Acyl-CoA_dh_N"/>
    <property type="match status" value="1"/>
</dbReference>
<keyword evidence="5 7" id="KW-0274">FAD</keyword>
<keyword evidence="4 7" id="KW-0285">Flavoprotein</keyword>
<dbReference type="GO" id="GO:0003995">
    <property type="term" value="F:acyl-CoA dehydrogenase activity"/>
    <property type="evidence" value="ECO:0007669"/>
    <property type="project" value="TreeGrafter"/>
</dbReference>